<reference evidence="2" key="1">
    <citation type="submission" date="2019-12" db="EMBL/GenBank/DDBJ databases">
        <title>Genome sequencing and annotation of Brassica cretica.</title>
        <authorList>
            <person name="Studholme D.J."/>
            <person name="Sarris P."/>
        </authorList>
    </citation>
    <scope>NUCLEOTIDE SEQUENCE</scope>
    <source>
        <strain evidence="2">PFS-109/04</strain>
        <tissue evidence="2">Leaf</tissue>
    </source>
</reference>
<gene>
    <name evidence="2" type="ORF">F2Q69_00004554</name>
</gene>
<comment type="caution">
    <text evidence="2">The sequence shown here is derived from an EMBL/GenBank/DDBJ whole genome shotgun (WGS) entry which is preliminary data.</text>
</comment>
<feature type="signal peptide" evidence="1">
    <location>
        <begin position="1"/>
        <end position="24"/>
    </location>
</feature>
<dbReference type="AlphaFoldDB" id="A0A8S9NVL3"/>
<dbReference type="EMBL" id="QGKX02001521">
    <property type="protein sequence ID" value="KAF3506305.1"/>
    <property type="molecule type" value="Genomic_DNA"/>
</dbReference>
<feature type="chain" id="PRO_5035763865" evidence="1">
    <location>
        <begin position="25"/>
        <end position="58"/>
    </location>
</feature>
<dbReference type="Proteomes" id="UP000712600">
    <property type="component" value="Unassembled WGS sequence"/>
</dbReference>
<accession>A0A8S9NVL3</accession>
<evidence type="ECO:0000256" key="1">
    <source>
        <dbReference type="SAM" id="SignalP"/>
    </source>
</evidence>
<organism evidence="2 3">
    <name type="scientific">Brassica cretica</name>
    <name type="common">Mustard</name>
    <dbReference type="NCBI Taxonomy" id="69181"/>
    <lineage>
        <taxon>Eukaryota</taxon>
        <taxon>Viridiplantae</taxon>
        <taxon>Streptophyta</taxon>
        <taxon>Embryophyta</taxon>
        <taxon>Tracheophyta</taxon>
        <taxon>Spermatophyta</taxon>
        <taxon>Magnoliopsida</taxon>
        <taxon>eudicotyledons</taxon>
        <taxon>Gunneridae</taxon>
        <taxon>Pentapetalae</taxon>
        <taxon>rosids</taxon>
        <taxon>malvids</taxon>
        <taxon>Brassicales</taxon>
        <taxon>Brassicaceae</taxon>
        <taxon>Brassiceae</taxon>
        <taxon>Brassica</taxon>
    </lineage>
</organism>
<evidence type="ECO:0000313" key="3">
    <source>
        <dbReference type="Proteomes" id="UP000712600"/>
    </source>
</evidence>
<sequence>MANIFVRSSYVLAILFAILVAVSGNRLYPKPQLNGEQVGHYILQSALSLKGGRPKTFH</sequence>
<proteinExistence type="predicted"/>
<protein>
    <submittedName>
        <fullName evidence="2">Uncharacterized protein</fullName>
    </submittedName>
</protein>
<keyword evidence="1" id="KW-0732">Signal</keyword>
<evidence type="ECO:0000313" key="2">
    <source>
        <dbReference type="EMBL" id="KAF3506305.1"/>
    </source>
</evidence>
<name>A0A8S9NVL3_BRACR</name>